<dbReference type="GO" id="GO:0030488">
    <property type="term" value="P:tRNA methylation"/>
    <property type="evidence" value="ECO:0007669"/>
    <property type="project" value="TreeGrafter"/>
</dbReference>
<evidence type="ECO:0000256" key="7">
    <source>
        <dbReference type="ARBA" id="ARBA00022827"/>
    </source>
</evidence>
<keyword evidence="7 10" id="KW-0274">FAD</keyword>
<comment type="function">
    <text evidence="10">Catalyzes the folate-dependent formation of 5-methyl-uridine at position 54 (M-5-U54) in all tRNAs.</text>
</comment>
<evidence type="ECO:0000256" key="8">
    <source>
        <dbReference type="ARBA" id="ARBA00022857"/>
    </source>
</evidence>
<feature type="binding site" evidence="10">
    <location>
        <begin position="11"/>
        <end position="16"/>
    </location>
    <ligand>
        <name>FAD</name>
        <dbReference type="ChEBI" id="CHEBI:57692"/>
    </ligand>
</feature>
<gene>
    <name evidence="10" type="primary">trmFO</name>
    <name evidence="12" type="ORF">ENX68_08100</name>
</gene>
<comment type="catalytic activity">
    <reaction evidence="10">
        <text>uridine(54) in tRNA + (6R)-5,10-methylene-5,6,7,8-tetrahydrofolate + NADH + H(+) = 5-methyluridine(54) in tRNA + (6S)-5,6,7,8-tetrahydrofolate + NAD(+)</text>
        <dbReference type="Rhea" id="RHEA:16873"/>
        <dbReference type="Rhea" id="RHEA-COMP:10167"/>
        <dbReference type="Rhea" id="RHEA-COMP:10193"/>
        <dbReference type="ChEBI" id="CHEBI:15378"/>
        <dbReference type="ChEBI" id="CHEBI:15636"/>
        <dbReference type="ChEBI" id="CHEBI:57453"/>
        <dbReference type="ChEBI" id="CHEBI:57540"/>
        <dbReference type="ChEBI" id="CHEBI:57945"/>
        <dbReference type="ChEBI" id="CHEBI:65315"/>
        <dbReference type="ChEBI" id="CHEBI:74447"/>
        <dbReference type="EC" id="2.1.1.74"/>
    </reaction>
</comment>
<dbReference type="AlphaFoldDB" id="A0A7V3RIY8"/>
<keyword evidence="5 10" id="KW-0808">Transferase</keyword>
<dbReference type="InterPro" id="IPR004417">
    <property type="entry name" value="TrmFO"/>
</dbReference>
<keyword evidence="3 10" id="KW-0489">Methyltransferase</keyword>
<evidence type="ECO:0000256" key="9">
    <source>
        <dbReference type="ARBA" id="ARBA00023027"/>
    </source>
</evidence>
<keyword evidence="8 10" id="KW-0521">NADP</keyword>
<dbReference type="InterPro" id="IPR036188">
    <property type="entry name" value="FAD/NAD-bd_sf"/>
</dbReference>
<dbReference type="InterPro" id="IPR020595">
    <property type="entry name" value="MnmG-rel_CS"/>
</dbReference>
<protein>
    <recommendedName>
        <fullName evidence="10">Methylenetetrahydrofolate--tRNA-(uracil-5-)-methyltransferase TrmFO</fullName>
        <ecNumber evidence="10">2.1.1.74</ecNumber>
    </recommendedName>
    <alternativeName>
        <fullName evidence="10">Folate-dependent tRNA (uracil-5-)-methyltransferase</fullName>
    </alternativeName>
    <alternativeName>
        <fullName evidence="10">Folate-dependent tRNA(M-5-U54)-methyltransferase</fullName>
    </alternativeName>
</protein>
<keyword evidence="6 10" id="KW-0819">tRNA processing</keyword>
<comment type="cofactor">
    <cofactor evidence="1 10">
        <name>FAD</name>
        <dbReference type="ChEBI" id="CHEBI:57692"/>
    </cofactor>
</comment>
<keyword evidence="9 10" id="KW-0520">NAD</keyword>
<dbReference type="PANTHER" id="PTHR11806">
    <property type="entry name" value="GLUCOSE INHIBITED DIVISION PROTEIN A"/>
    <property type="match status" value="1"/>
</dbReference>
<dbReference type="EC" id="2.1.1.74" evidence="10"/>
<evidence type="ECO:0000259" key="11">
    <source>
        <dbReference type="Pfam" id="PF01134"/>
    </source>
</evidence>
<evidence type="ECO:0000256" key="5">
    <source>
        <dbReference type="ARBA" id="ARBA00022679"/>
    </source>
</evidence>
<evidence type="ECO:0000256" key="10">
    <source>
        <dbReference type="HAMAP-Rule" id="MF_01037"/>
    </source>
</evidence>
<keyword evidence="4 10" id="KW-0285">Flavoprotein</keyword>
<dbReference type="PANTHER" id="PTHR11806:SF2">
    <property type="entry name" value="METHYLENETETRAHYDROFOLATE--TRNA-(URACIL-5-)-METHYLTRANSFERASE TRMFO"/>
    <property type="match status" value="1"/>
</dbReference>
<keyword evidence="2 10" id="KW-0963">Cytoplasm</keyword>
<sequence length="443" mass="49891">MQSYKKIKIIGGGLAGVEAAWQVALHKIPVEIYEMRPIVMGPVHKTGYLAELVCSNSFKSVELTNASGLLKKEMEMLNSLIIKVAEETKIPAGVALTVDRELFSKRIEEILKKHPMVTIIREEVKEIPVDGIVIVATGPLTSMSFFNHLREILQNDSLYFCDAVSPIVYADTIDFNKIFTGSRYKKGEEAYLNCPFTKEEYERFVNELIKGECVKSHLEGEERFFEGCLPIEEVARRGIDTLRFGPMKPVGLLDPRTKKLPYAVVQLRPENLQKSLYSMVGFQTRLKFSEQKRIFRMVPGLENAEFARYGVMHRNTYFYAPKFLKPTLQFVNDCRLFFAGQLIGVEGYLESAATGIIAGMNAARLATGKPLVTLPPTTMIGALCAYVSTLVPKDNYQPMNANFGILQPLEKKVKGRFLKNKMLAERSLNVLKGIIQNLDLDNL</sequence>
<accession>A0A7V3RIY8</accession>
<dbReference type="NCBIfam" id="NF003739">
    <property type="entry name" value="PRK05335.1"/>
    <property type="match status" value="1"/>
</dbReference>
<dbReference type="GO" id="GO:0050660">
    <property type="term" value="F:flavin adenine dinucleotide binding"/>
    <property type="evidence" value="ECO:0007669"/>
    <property type="project" value="UniProtKB-UniRule"/>
</dbReference>
<evidence type="ECO:0000256" key="1">
    <source>
        <dbReference type="ARBA" id="ARBA00001974"/>
    </source>
</evidence>
<name>A0A7V3RIY8_UNCW3</name>
<reference evidence="12" key="1">
    <citation type="journal article" date="2020" name="mSystems">
        <title>Genome- and Community-Level Interaction Insights into Carbon Utilization and Element Cycling Functions of Hydrothermarchaeota in Hydrothermal Sediment.</title>
        <authorList>
            <person name="Zhou Z."/>
            <person name="Liu Y."/>
            <person name="Xu W."/>
            <person name="Pan J."/>
            <person name="Luo Z.H."/>
            <person name="Li M."/>
        </authorList>
    </citation>
    <scope>NUCLEOTIDE SEQUENCE [LARGE SCALE GENOMIC DNA]</scope>
    <source>
        <strain evidence="12">SpSt-961</strain>
    </source>
</reference>
<comment type="catalytic activity">
    <reaction evidence="10">
        <text>uridine(54) in tRNA + (6R)-5,10-methylene-5,6,7,8-tetrahydrofolate + NADPH + H(+) = 5-methyluridine(54) in tRNA + (6S)-5,6,7,8-tetrahydrofolate + NADP(+)</text>
        <dbReference type="Rhea" id="RHEA:62372"/>
        <dbReference type="Rhea" id="RHEA-COMP:10167"/>
        <dbReference type="Rhea" id="RHEA-COMP:10193"/>
        <dbReference type="ChEBI" id="CHEBI:15378"/>
        <dbReference type="ChEBI" id="CHEBI:15636"/>
        <dbReference type="ChEBI" id="CHEBI:57453"/>
        <dbReference type="ChEBI" id="CHEBI:57783"/>
        <dbReference type="ChEBI" id="CHEBI:58349"/>
        <dbReference type="ChEBI" id="CHEBI:65315"/>
        <dbReference type="ChEBI" id="CHEBI:74447"/>
        <dbReference type="EC" id="2.1.1.74"/>
    </reaction>
</comment>
<dbReference type="SUPFAM" id="SSF51905">
    <property type="entry name" value="FAD/NAD(P)-binding domain"/>
    <property type="match status" value="1"/>
</dbReference>
<dbReference type="NCBIfam" id="TIGR00137">
    <property type="entry name" value="gid_trmFO"/>
    <property type="match status" value="1"/>
</dbReference>
<dbReference type="GO" id="GO:0002098">
    <property type="term" value="P:tRNA wobble uridine modification"/>
    <property type="evidence" value="ECO:0007669"/>
    <property type="project" value="TreeGrafter"/>
</dbReference>
<dbReference type="GO" id="GO:0005829">
    <property type="term" value="C:cytosol"/>
    <property type="evidence" value="ECO:0007669"/>
    <property type="project" value="TreeGrafter"/>
</dbReference>
<comment type="subcellular location">
    <subcellularLocation>
        <location evidence="10">Cytoplasm</location>
    </subcellularLocation>
</comment>
<evidence type="ECO:0000256" key="4">
    <source>
        <dbReference type="ARBA" id="ARBA00022630"/>
    </source>
</evidence>
<evidence type="ECO:0000256" key="3">
    <source>
        <dbReference type="ARBA" id="ARBA00022603"/>
    </source>
</evidence>
<dbReference type="InterPro" id="IPR002218">
    <property type="entry name" value="MnmG-rel"/>
</dbReference>
<dbReference type="InterPro" id="IPR040131">
    <property type="entry name" value="MnmG_N"/>
</dbReference>
<dbReference type="HAMAP" id="MF_01037">
    <property type="entry name" value="TrmFO"/>
    <property type="match status" value="1"/>
</dbReference>
<organism evidence="12">
    <name type="scientific">candidate division WOR-3 bacterium</name>
    <dbReference type="NCBI Taxonomy" id="2052148"/>
    <lineage>
        <taxon>Bacteria</taxon>
        <taxon>Bacteria division WOR-3</taxon>
    </lineage>
</organism>
<proteinExistence type="inferred from homology"/>
<feature type="domain" description="MnmG N-terminal" evidence="11">
    <location>
        <begin position="7"/>
        <end position="369"/>
    </location>
</feature>
<evidence type="ECO:0000256" key="6">
    <source>
        <dbReference type="ARBA" id="ARBA00022694"/>
    </source>
</evidence>
<dbReference type="Pfam" id="PF01134">
    <property type="entry name" value="GIDA"/>
    <property type="match status" value="1"/>
</dbReference>
<comment type="caution">
    <text evidence="12">The sequence shown here is derived from an EMBL/GenBank/DDBJ whole genome shotgun (WGS) entry which is preliminary data.</text>
</comment>
<comment type="similarity">
    <text evidence="10">Belongs to the MnmG family. TrmFO subfamily.</text>
</comment>
<dbReference type="GO" id="GO:0047151">
    <property type="term" value="F:tRNA (uracil(54)-C5)-methyltransferase activity, 5,10-methylenetetrahydrofolate-dependent"/>
    <property type="evidence" value="ECO:0007669"/>
    <property type="project" value="UniProtKB-UniRule"/>
</dbReference>
<dbReference type="Gene3D" id="3.50.50.60">
    <property type="entry name" value="FAD/NAD(P)-binding domain"/>
    <property type="match status" value="2"/>
</dbReference>
<dbReference type="PROSITE" id="PS01281">
    <property type="entry name" value="GIDA_2"/>
    <property type="match status" value="1"/>
</dbReference>
<dbReference type="EMBL" id="DTOZ01000191">
    <property type="protein sequence ID" value="HGE78934.1"/>
    <property type="molecule type" value="Genomic_DNA"/>
</dbReference>
<evidence type="ECO:0000256" key="2">
    <source>
        <dbReference type="ARBA" id="ARBA00022490"/>
    </source>
</evidence>
<evidence type="ECO:0000313" key="12">
    <source>
        <dbReference type="EMBL" id="HGE78934.1"/>
    </source>
</evidence>